<evidence type="ECO:0000256" key="5">
    <source>
        <dbReference type="ARBA" id="ARBA00022475"/>
    </source>
</evidence>
<keyword evidence="13 17" id="KW-1133">Transmembrane helix</keyword>
<dbReference type="InterPro" id="IPR023298">
    <property type="entry name" value="ATPase_P-typ_TM_dom_sf"/>
</dbReference>
<dbReference type="InterPro" id="IPR023214">
    <property type="entry name" value="HAD_sf"/>
</dbReference>
<keyword evidence="17" id="KW-0406">Ion transport</keyword>
<evidence type="ECO:0000256" key="16">
    <source>
        <dbReference type="ARBA" id="ARBA00071631"/>
    </source>
</evidence>
<evidence type="ECO:0000259" key="20">
    <source>
        <dbReference type="SMART" id="SM00831"/>
    </source>
</evidence>
<evidence type="ECO:0000313" key="22">
    <source>
        <dbReference type="Proteomes" id="UP001445335"/>
    </source>
</evidence>
<dbReference type="Proteomes" id="UP001445335">
    <property type="component" value="Unassembled WGS sequence"/>
</dbReference>
<feature type="coiled-coil region" evidence="18">
    <location>
        <begin position="912"/>
        <end position="958"/>
    </location>
</feature>
<dbReference type="Pfam" id="PF00690">
    <property type="entry name" value="Cation_ATPase_N"/>
    <property type="match status" value="1"/>
</dbReference>
<feature type="domain" description="Cation-transporting P-type ATPase N-terminal" evidence="20">
    <location>
        <begin position="14"/>
        <end position="89"/>
    </location>
</feature>
<dbReference type="GO" id="GO:0008553">
    <property type="term" value="F:P-type proton-exporting transporter activity"/>
    <property type="evidence" value="ECO:0007669"/>
    <property type="project" value="UniProtKB-UniRule"/>
</dbReference>
<keyword evidence="17" id="KW-0375">Hydrogen ion transport</keyword>
<dbReference type="InterPro" id="IPR023299">
    <property type="entry name" value="ATPase_P-typ_cyto_dom_N"/>
</dbReference>
<feature type="transmembrane region" description="Helical" evidence="17">
    <location>
        <begin position="787"/>
        <end position="811"/>
    </location>
</feature>
<keyword evidence="6" id="KW-0597">Phosphoprotein</keyword>
<dbReference type="InterPro" id="IPR008250">
    <property type="entry name" value="ATPase_P-typ_transduc_dom_A_sf"/>
</dbReference>
<organism evidence="21 22">
    <name type="scientific">Elliptochloris bilobata</name>
    <dbReference type="NCBI Taxonomy" id="381761"/>
    <lineage>
        <taxon>Eukaryota</taxon>
        <taxon>Viridiplantae</taxon>
        <taxon>Chlorophyta</taxon>
        <taxon>core chlorophytes</taxon>
        <taxon>Trebouxiophyceae</taxon>
        <taxon>Trebouxiophyceae incertae sedis</taxon>
        <taxon>Elliptochloris clade</taxon>
        <taxon>Elliptochloris</taxon>
    </lineage>
</organism>
<feature type="transmembrane region" description="Helical" evidence="17">
    <location>
        <begin position="62"/>
        <end position="81"/>
    </location>
</feature>
<feature type="transmembrane region" description="Helical" evidence="17">
    <location>
        <begin position="235"/>
        <end position="259"/>
    </location>
</feature>
<feature type="transmembrane region" description="Helical" evidence="17">
    <location>
        <begin position="827"/>
        <end position="844"/>
    </location>
</feature>
<evidence type="ECO:0000256" key="17">
    <source>
        <dbReference type="RuleBase" id="RU362083"/>
    </source>
</evidence>
<dbReference type="NCBIfam" id="TIGR01494">
    <property type="entry name" value="ATPase_P-type"/>
    <property type="match status" value="2"/>
</dbReference>
<gene>
    <name evidence="21" type="ORF">WJX81_000469</name>
</gene>
<evidence type="ECO:0000256" key="11">
    <source>
        <dbReference type="ARBA" id="ARBA00022842"/>
    </source>
</evidence>
<feature type="compositionally biased region" description="Polar residues" evidence="19">
    <location>
        <begin position="25"/>
        <end position="35"/>
    </location>
</feature>
<dbReference type="InterPro" id="IPR018303">
    <property type="entry name" value="ATPase_P-typ_P_site"/>
</dbReference>
<dbReference type="InterPro" id="IPR001757">
    <property type="entry name" value="P_typ_ATPase"/>
</dbReference>
<dbReference type="GO" id="GO:0046872">
    <property type="term" value="F:metal ion binding"/>
    <property type="evidence" value="ECO:0007669"/>
    <property type="project" value="UniProtKB-KW"/>
</dbReference>
<accession>A0AAW1S2F7</accession>
<dbReference type="InterPro" id="IPR059000">
    <property type="entry name" value="ATPase_P-type_domA"/>
</dbReference>
<keyword evidence="8" id="KW-0479">Metal-binding</keyword>
<feature type="transmembrane region" description="Helical" evidence="17">
    <location>
        <begin position="87"/>
        <end position="109"/>
    </location>
</feature>
<evidence type="ECO:0000256" key="1">
    <source>
        <dbReference type="ARBA" id="ARBA00003417"/>
    </source>
</evidence>
<dbReference type="EC" id="7.1.2.1" evidence="4 17"/>
<dbReference type="SFLD" id="SFLDG00002">
    <property type="entry name" value="C1.7:_P-type_atpase_like"/>
    <property type="match status" value="1"/>
</dbReference>
<dbReference type="GO" id="GO:0005524">
    <property type="term" value="F:ATP binding"/>
    <property type="evidence" value="ECO:0007669"/>
    <property type="project" value="UniProtKB-UniRule"/>
</dbReference>
<dbReference type="GO" id="GO:0016887">
    <property type="term" value="F:ATP hydrolysis activity"/>
    <property type="evidence" value="ECO:0007669"/>
    <property type="project" value="InterPro"/>
</dbReference>
<sequence>MPEEASGGSQAQPKAHQEEVGAQQAAASRQPVSSEGLSTAEAEQLLRVHGRNELEEKHTSKLLIFLKLLVMPMPIMIWLAVLVEAAIGNWVDMFILLLIQFVNAFIAWYETTKAGDAVRALKASLRPQATARRDGVWQTLDAAALVPGDLVLLASGSHVPADCRVNEGTVDVDQSALTGESLPATIRAGEPAMMGGTIMRGEVHATVEQTGKHTFFGRTATLLQSVDSVGSLQRVLMRVVTVLLILSFLLCGIVLIFLLARGERFRDALGFIVVLLVASIPIAIEIVSTTTLALGSRQLSAQGAIVTRLTAIEEMAGMTVLCSDKTGTLTLNQMVIQADCPTFAPGQSRASVLQAAAMAAKWWEPPRDALDTMVLGAADLGALSGLRHVDFTPFDPTLKRTEANIQAAGGATFRVTKGAAHAVCSLLPADNAETVAQVNAKVEEYGRRGIRCMAVGLAEGKGPWRMLGLLTFLDPPRPDTRDTLEKALGYGVDTKMITGDNVLIARETARALGLGTRICTPEGLPSLPASGRVPRDLGVSLAPLVLASDGFAQVWPEHKYLIVEALRQAGHGVGMTGDGVNDAPALKRADVGIAVSGATDAARASADIVLTEPGLSTIVDAIIIARRIFRRIAAFLNYRIAATLQLLLFFFVAVFAFEPQRYNPQQWPSYFQLPVLMLMLITLLNDGTLISIGYDRTVASPRPERWNLRQIFFMASVLGLVACLSSLLLLWACLDAPNPGSAFQRLGLPAVEYGKIITLIYLKVSISDFLTLFSSRTTGFFWSSRPGGLLLGAALFSLSLSTVLACAWPAVTVHPNIPVLGLARGEHRWGALLVWIYCLAWWVIQDALKVAAHSVLIAFNVFGVRTWDTGKGAVDGRLLGIRVDVDADGTPAAPLTQYTTAQGVHHEVEAGLTDLQQAYEQLHKDLAGARGADERRTLEQHLTAVQSMTNQINELTADGVDFLETLKQEFVADMRQLHADLMDWCQKKATSLTALSDRTQDTNQRFEKAQQETRSLGVDASAI</sequence>
<reference evidence="21 22" key="1">
    <citation type="journal article" date="2024" name="Nat. Commun.">
        <title>Phylogenomics reveals the evolutionary origins of lichenization in chlorophyte algae.</title>
        <authorList>
            <person name="Puginier C."/>
            <person name="Libourel C."/>
            <person name="Otte J."/>
            <person name="Skaloud P."/>
            <person name="Haon M."/>
            <person name="Grisel S."/>
            <person name="Petersen M."/>
            <person name="Berrin J.G."/>
            <person name="Delaux P.M."/>
            <person name="Dal Grande F."/>
            <person name="Keller J."/>
        </authorList>
    </citation>
    <scope>NUCLEOTIDE SEQUENCE [LARGE SCALE GENOMIC DNA]</scope>
    <source>
        <strain evidence="21 22">SAG 245.80</strain>
    </source>
</reference>
<proteinExistence type="inferred from homology"/>
<dbReference type="Pfam" id="PF00702">
    <property type="entry name" value="Hydrolase"/>
    <property type="match status" value="1"/>
</dbReference>
<comment type="similarity">
    <text evidence="3 17">Belongs to the cation transport ATPase (P-type) (TC 3.A.3) family. Type IIIA subfamily.</text>
</comment>
<dbReference type="EMBL" id="JALJOU010000015">
    <property type="protein sequence ID" value="KAK9839606.1"/>
    <property type="molecule type" value="Genomic_DNA"/>
</dbReference>
<dbReference type="SUPFAM" id="SSF81653">
    <property type="entry name" value="Calcium ATPase, transduction domain A"/>
    <property type="match status" value="1"/>
</dbReference>
<dbReference type="PANTHER" id="PTHR42861">
    <property type="entry name" value="CALCIUM-TRANSPORTING ATPASE"/>
    <property type="match status" value="1"/>
</dbReference>
<dbReference type="Gene3D" id="3.40.1110.10">
    <property type="entry name" value="Calcium-transporting ATPase, cytoplasmic domain N"/>
    <property type="match status" value="1"/>
</dbReference>
<dbReference type="AlphaFoldDB" id="A0AAW1S2F7"/>
<keyword evidence="5" id="KW-1003">Cell membrane</keyword>
<comment type="caution">
    <text evidence="21">The sequence shown here is derived from an EMBL/GenBank/DDBJ whole genome shotgun (WGS) entry which is preliminary data.</text>
</comment>
<dbReference type="NCBIfam" id="TIGR01647">
    <property type="entry name" value="ATPase-IIIA_H"/>
    <property type="match status" value="1"/>
</dbReference>
<evidence type="ECO:0000256" key="19">
    <source>
        <dbReference type="SAM" id="MobiDB-lite"/>
    </source>
</evidence>
<name>A0AAW1S2F7_9CHLO</name>
<dbReference type="Gene3D" id="1.20.1110.10">
    <property type="entry name" value="Calcium-transporting ATPase, transmembrane domain"/>
    <property type="match status" value="1"/>
</dbReference>
<evidence type="ECO:0000313" key="21">
    <source>
        <dbReference type="EMBL" id="KAK9839606.1"/>
    </source>
</evidence>
<dbReference type="Gene3D" id="3.40.50.1000">
    <property type="entry name" value="HAD superfamily/HAD-like"/>
    <property type="match status" value="1"/>
</dbReference>
<keyword evidence="17" id="KW-0813">Transport</keyword>
<evidence type="ECO:0000256" key="18">
    <source>
        <dbReference type="SAM" id="Coils"/>
    </source>
</evidence>
<evidence type="ECO:0000256" key="4">
    <source>
        <dbReference type="ARBA" id="ARBA00012476"/>
    </source>
</evidence>
<feature type="region of interest" description="Disordered" evidence="19">
    <location>
        <begin position="1"/>
        <end position="35"/>
    </location>
</feature>
<feature type="transmembrane region" description="Helical" evidence="17">
    <location>
        <begin position="669"/>
        <end position="690"/>
    </location>
</feature>
<comment type="catalytic activity">
    <reaction evidence="15 17">
        <text>ATP + H2O + H(+)(in) = ADP + phosphate + 2 H(+)(out)</text>
        <dbReference type="Rhea" id="RHEA:20852"/>
        <dbReference type="ChEBI" id="CHEBI:15377"/>
        <dbReference type="ChEBI" id="CHEBI:15378"/>
        <dbReference type="ChEBI" id="CHEBI:30616"/>
        <dbReference type="ChEBI" id="CHEBI:43474"/>
        <dbReference type="ChEBI" id="CHEBI:456216"/>
        <dbReference type="EC" id="7.1.2.1"/>
    </reaction>
</comment>
<evidence type="ECO:0000256" key="6">
    <source>
        <dbReference type="ARBA" id="ARBA00022553"/>
    </source>
</evidence>
<dbReference type="SMART" id="SM00831">
    <property type="entry name" value="Cation_ATPase_N"/>
    <property type="match status" value="1"/>
</dbReference>
<dbReference type="FunFam" id="3.40.1110.10:FF:000005">
    <property type="entry name" value="Plasma membrane ATPase"/>
    <property type="match status" value="1"/>
</dbReference>
<evidence type="ECO:0000256" key="2">
    <source>
        <dbReference type="ARBA" id="ARBA00004651"/>
    </source>
</evidence>
<keyword evidence="10 17" id="KW-0067">ATP-binding</keyword>
<feature type="transmembrane region" description="Helical" evidence="17">
    <location>
        <begin position="636"/>
        <end position="657"/>
    </location>
</feature>
<evidence type="ECO:0000256" key="7">
    <source>
        <dbReference type="ARBA" id="ARBA00022692"/>
    </source>
</evidence>
<feature type="transmembrane region" description="Helical" evidence="17">
    <location>
        <begin position="753"/>
        <end position="775"/>
    </location>
</feature>
<dbReference type="SFLD" id="SFLDS00003">
    <property type="entry name" value="Haloacid_Dehalogenase"/>
    <property type="match status" value="1"/>
</dbReference>
<dbReference type="PRINTS" id="PR00120">
    <property type="entry name" value="HATPASE"/>
</dbReference>
<dbReference type="GO" id="GO:0120029">
    <property type="term" value="P:proton export across plasma membrane"/>
    <property type="evidence" value="ECO:0007669"/>
    <property type="project" value="UniProtKB-UniRule"/>
</dbReference>
<dbReference type="FunFam" id="3.40.50.1000:FF:000211">
    <property type="entry name" value="Plasma membrane ATPase"/>
    <property type="match status" value="1"/>
</dbReference>
<keyword evidence="12 17" id="KW-1278">Translocase</keyword>
<evidence type="ECO:0000256" key="12">
    <source>
        <dbReference type="ARBA" id="ARBA00022967"/>
    </source>
</evidence>
<evidence type="ECO:0000256" key="14">
    <source>
        <dbReference type="ARBA" id="ARBA00023136"/>
    </source>
</evidence>
<keyword evidence="9 17" id="KW-0547">Nucleotide-binding</keyword>
<protein>
    <recommendedName>
        <fullName evidence="16 17">Plasma membrane ATPase</fullName>
        <ecNumber evidence="4 17">7.1.2.1</ecNumber>
    </recommendedName>
</protein>
<evidence type="ECO:0000256" key="9">
    <source>
        <dbReference type="ARBA" id="ARBA00022741"/>
    </source>
</evidence>
<keyword evidence="18" id="KW-0175">Coiled coil</keyword>
<evidence type="ECO:0000256" key="13">
    <source>
        <dbReference type="ARBA" id="ARBA00022989"/>
    </source>
</evidence>
<dbReference type="Pfam" id="PF00122">
    <property type="entry name" value="E1-E2_ATPase"/>
    <property type="match status" value="1"/>
</dbReference>
<dbReference type="PRINTS" id="PR00119">
    <property type="entry name" value="CATATPASE"/>
</dbReference>
<dbReference type="CDD" id="cd02076">
    <property type="entry name" value="P-type_ATPase_H"/>
    <property type="match status" value="1"/>
</dbReference>
<feature type="transmembrane region" description="Helical" evidence="17">
    <location>
        <begin position="271"/>
        <end position="294"/>
    </location>
</feature>
<comment type="subcellular location">
    <subcellularLocation>
        <location evidence="2 17">Cell membrane</location>
        <topology evidence="2 17">Multi-pass membrane protein</topology>
    </subcellularLocation>
</comment>
<evidence type="ECO:0000256" key="15">
    <source>
        <dbReference type="ARBA" id="ARBA00048122"/>
    </source>
</evidence>
<feature type="transmembrane region" description="Helical" evidence="17">
    <location>
        <begin position="711"/>
        <end position="733"/>
    </location>
</feature>
<keyword evidence="14 17" id="KW-0472">Membrane</keyword>
<keyword evidence="22" id="KW-1185">Reference proteome</keyword>
<evidence type="ECO:0000256" key="10">
    <source>
        <dbReference type="ARBA" id="ARBA00022840"/>
    </source>
</evidence>
<dbReference type="FunFam" id="2.70.150.10:FF:000042">
    <property type="entry name" value="Plasma membrane ATPase"/>
    <property type="match status" value="1"/>
</dbReference>
<dbReference type="GO" id="GO:0005886">
    <property type="term" value="C:plasma membrane"/>
    <property type="evidence" value="ECO:0007669"/>
    <property type="project" value="UniProtKB-SubCell"/>
</dbReference>
<evidence type="ECO:0000256" key="8">
    <source>
        <dbReference type="ARBA" id="ARBA00022723"/>
    </source>
</evidence>
<dbReference type="InterPro" id="IPR004014">
    <property type="entry name" value="ATPase_P-typ_cation-transptr_N"/>
</dbReference>
<keyword evidence="7 17" id="KW-0812">Transmembrane</keyword>
<dbReference type="SUPFAM" id="SSF56784">
    <property type="entry name" value="HAD-like"/>
    <property type="match status" value="1"/>
</dbReference>
<dbReference type="InterPro" id="IPR036412">
    <property type="entry name" value="HAD-like_sf"/>
</dbReference>
<dbReference type="PROSITE" id="PS00154">
    <property type="entry name" value="ATPASE_E1_E2"/>
    <property type="match status" value="1"/>
</dbReference>
<dbReference type="SFLD" id="SFLDF00027">
    <property type="entry name" value="p-type_atpase"/>
    <property type="match status" value="1"/>
</dbReference>
<dbReference type="Gene3D" id="2.70.150.10">
    <property type="entry name" value="Calcium-transporting ATPase, cytoplasmic transduction domain A"/>
    <property type="match status" value="1"/>
</dbReference>
<dbReference type="SUPFAM" id="SSF81665">
    <property type="entry name" value="Calcium ATPase, transmembrane domain M"/>
    <property type="match status" value="1"/>
</dbReference>
<dbReference type="InterPro" id="IPR006534">
    <property type="entry name" value="P-type_ATPase_IIIA"/>
</dbReference>
<evidence type="ECO:0000256" key="3">
    <source>
        <dbReference type="ARBA" id="ARBA00008804"/>
    </source>
</evidence>
<dbReference type="InterPro" id="IPR044492">
    <property type="entry name" value="P_typ_ATPase_HD_dom"/>
</dbReference>
<keyword evidence="11 17" id="KW-0460">Magnesium</keyword>
<comment type="function">
    <text evidence="1">The plasma membrane ATPase of plants and fungi is a hydrogen ion pump. The proton gradient it generates drives the active transport of nutrients by H(+)-symport. The resulting external acidification and/or internal alkinization may mediate growth responses.</text>
</comment>